<dbReference type="Proteomes" id="UP000006352">
    <property type="component" value="Unassembled WGS sequence"/>
</dbReference>
<keyword evidence="1" id="KW-0472">Membrane</keyword>
<evidence type="ECO:0000313" key="2">
    <source>
        <dbReference type="EMBL" id="CCM07040.1"/>
    </source>
</evidence>
<evidence type="ECO:0000256" key="1">
    <source>
        <dbReference type="SAM" id="Phobius"/>
    </source>
</evidence>
<dbReference type="EMBL" id="HE797625">
    <property type="protein sequence ID" value="CCM07040.1"/>
    <property type="molecule type" value="Genomic_DNA"/>
</dbReference>
<dbReference type="RefSeq" id="XP_012177061.1">
    <property type="nucleotide sequence ID" value="XM_012321671.1"/>
</dbReference>
<dbReference type="GeneID" id="24101940"/>
<feature type="transmembrane region" description="Helical" evidence="1">
    <location>
        <begin position="6"/>
        <end position="24"/>
    </location>
</feature>
<dbReference type="AlphaFoldDB" id="J7RVU5"/>
<sequence>MTPEMFNGPLLGPLAGVLGVIVLLKHYICQGIALDYNPNL</sequence>
<protein>
    <submittedName>
        <fullName evidence="2">Uncharacterized protein</fullName>
    </submittedName>
</protein>
<dbReference type="InParanoid" id="J7RVU5"/>
<keyword evidence="3" id="KW-1185">Reference proteome</keyword>
<keyword evidence="1" id="KW-1133">Transmembrane helix</keyword>
<name>J7RVU5_9APHY</name>
<organism evidence="2 3">
    <name type="scientific">Fibroporia radiculosa</name>
    <dbReference type="NCBI Taxonomy" id="599839"/>
    <lineage>
        <taxon>Eukaryota</taxon>
        <taxon>Fungi</taxon>
        <taxon>Dikarya</taxon>
        <taxon>Basidiomycota</taxon>
        <taxon>Agaricomycotina</taxon>
        <taxon>Agaricomycetes</taxon>
        <taxon>Polyporales</taxon>
        <taxon>Fibroporiaceae</taxon>
        <taxon>Fibroporia</taxon>
    </lineage>
</organism>
<reference evidence="2 3" key="1">
    <citation type="journal article" date="2012" name="Appl. Environ. Microbiol.">
        <title>Short-read sequencing for genomic analysis of the brown rot fungus Fibroporia radiculosa.</title>
        <authorList>
            <person name="Tang J.D."/>
            <person name="Perkins A.D."/>
            <person name="Sonstegard T.S."/>
            <person name="Schroeder S.G."/>
            <person name="Burgess S.C."/>
            <person name="Diehl S.V."/>
        </authorList>
    </citation>
    <scope>NUCLEOTIDE SEQUENCE [LARGE SCALE GENOMIC DNA]</scope>
    <source>
        <strain evidence="2 3">TFFH 294</strain>
    </source>
</reference>
<evidence type="ECO:0000313" key="3">
    <source>
        <dbReference type="Proteomes" id="UP000006352"/>
    </source>
</evidence>
<proteinExistence type="predicted"/>
<dbReference type="HOGENOM" id="CLU_3299364_0_0_1"/>
<accession>J7RVU5</accession>
<gene>
    <name evidence="2" type="ORF">FIBRA_09360</name>
</gene>
<keyword evidence="1" id="KW-0812">Transmembrane</keyword>